<feature type="domain" description="Tetrapyrrole methylase" evidence="8">
    <location>
        <begin position="11"/>
        <end position="216"/>
    </location>
</feature>
<comment type="pathway">
    <text evidence="1">Cofactor biosynthesis; adenosylcobalamin biosynthesis.</text>
</comment>
<dbReference type="RefSeq" id="WP_073040159.1">
    <property type="nucleotide sequence ID" value="NZ_FQVB01000026.1"/>
</dbReference>
<dbReference type="PANTHER" id="PTHR45790">
    <property type="entry name" value="SIROHEME SYNTHASE-RELATED"/>
    <property type="match status" value="1"/>
</dbReference>
<dbReference type="CDD" id="cd11641">
    <property type="entry name" value="Precorrin-4_C11-MT"/>
    <property type="match status" value="1"/>
</dbReference>
<dbReference type="NCBIfam" id="TIGR01465">
    <property type="entry name" value="cobM_cbiF"/>
    <property type="match status" value="1"/>
</dbReference>
<dbReference type="PANTHER" id="PTHR45790:SF4">
    <property type="entry name" value="COBALT-PRECORRIN-4 C(11)-METHYLTRANSFERASE"/>
    <property type="match status" value="1"/>
</dbReference>
<comment type="similarity">
    <text evidence="2 7">Belongs to the precorrin methyltransferase family.</text>
</comment>
<dbReference type="InterPro" id="IPR050161">
    <property type="entry name" value="Siro_Cobalamin_biosynth"/>
</dbReference>
<dbReference type="GO" id="GO:0046026">
    <property type="term" value="F:precorrin-4 C11-methyltransferase activity"/>
    <property type="evidence" value="ECO:0007669"/>
    <property type="project" value="InterPro"/>
</dbReference>
<dbReference type="InterPro" id="IPR035996">
    <property type="entry name" value="4pyrrol_Methylase_sf"/>
</dbReference>
<evidence type="ECO:0000256" key="3">
    <source>
        <dbReference type="ARBA" id="ARBA00022573"/>
    </source>
</evidence>
<dbReference type="SUPFAM" id="SSF53790">
    <property type="entry name" value="Tetrapyrrole methylase"/>
    <property type="match status" value="1"/>
</dbReference>
<dbReference type="InterPro" id="IPR014776">
    <property type="entry name" value="4pyrrole_Mease_sub2"/>
</dbReference>
<evidence type="ECO:0000256" key="5">
    <source>
        <dbReference type="ARBA" id="ARBA00022679"/>
    </source>
</evidence>
<dbReference type="GO" id="GO:0009236">
    <property type="term" value="P:cobalamin biosynthetic process"/>
    <property type="evidence" value="ECO:0007669"/>
    <property type="project" value="UniProtKB-UniPathway"/>
</dbReference>
<dbReference type="InterPro" id="IPR006362">
    <property type="entry name" value="Cbl_synth_CobM/CibF"/>
</dbReference>
<dbReference type="Proteomes" id="UP000184076">
    <property type="component" value="Unassembled WGS sequence"/>
</dbReference>
<keyword evidence="4 7" id="KW-0489">Methyltransferase</keyword>
<keyword evidence="10" id="KW-1185">Reference proteome</keyword>
<keyword evidence="6" id="KW-0949">S-adenosyl-L-methionine</keyword>
<keyword evidence="5 7" id="KW-0808">Transferase</keyword>
<dbReference type="InterPro" id="IPR000878">
    <property type="entry name" value="4pyrrol_Mease"/>
</dbReference>
<evidence type="ECO:0000313" key="9">
    <source>
        <dbReference type="EMBL" id="SHF75504.1"/>
    </source>
</evidence>
<dbReference type="OrthoDB" id="9815856at2"/>
<dbReference type="Gene3D" id="3.40.1010.10">
    <property type="entry name" value="Cobalt-precorrin-4 Transmethylase, Domain 1"/>
    <property type="match status" value="1"/>
</dbReference>
<evidence type="ECO:0000313" key="10">
    <source>
        <dbReference type="Proteomes" id="UP000184076"/>
    </source>
</evidence>
<evidence type="ECO:0000259" key="8">
    <source>
        <dbReference type="Pfam" id="PF00590"/>
    </source>
</evidence>
<reference evidence="10" key="1">
    <citation type="submission" date="2016-11" db="EMBL/GenBank/DDBJ databases">
        <authorList>
            <person name="Varghese N."/>
            <person name="Submissions S."/>
        </authorList>
    </citation>
    <scope>NUCLEOTIDE SEQUENCE [LARGE SCALE GENOMIC DNA]</scope>
    <source>
        <strain evidence="10">DSM 9756</strain>
    </source>
</reference>
<dbReference type="PROSITE" id="PS00839">
    <property type="entry name" value="SUMT_1"/>
    <property type="match status" value="1"/>
</dbReference>
<sequence length="262" mass="28733">MADAEKRWNGKVFFVGAGPGDPDLITVKGRRLLRRADRVVYAGSLVPRALLDQCKPEAEIHDSAPLTLEETHALLVEAAKRGRLVVRLHTGDPALYGAVQEQMRLLDRDGIDYEMVPGVSAAFAAAAHIRCQLTLPEVSQTVIFTRAAGRTPVPDRESLRSLAAHRATMAIYLSVSRMDAVVEDLCGSYPQETPVVVAYRVGWPDERFLRGTLADIAEKVREADIGRQAVILVGDVLDPGRHGTRSRLYDESFGHGFRPSSP</sequence>
<dbReference type="GO" id="GO:0032259">
    <property type="term" value="P:methylation"/>
    <property type="evidence" value="ECO:0007669"/>
    <property type="project" value="UniProtKB-KW"/>
</dbReference>
<dbReference type="UniPathway" id="UPA00148"/>
<name>A0A1M5E8N3_9BACT</name>
<dbReference type="Gene3D" id="3.30.950.10">
    <property type="entry name" value="Methyltransferase, Cobalt-precorrin-4 Transmethylase, Domain 2"/>
    <property type="match status" value="1"/>
</dbReference>
<dbReference type="STRING" id="1121391.SAMN02745206_02598"/>
<evidence type="ECO:0000256" key="4">
    <source>
        <dbReference type="ARBA" id="ARBA00022603"/>
    </source>
</evidence>
<proteinExistence type="inferred from homology"/>
<evidence type="ECO:0000256" key="2">
    <source>
        <dbReference type="ARBA" id="ARBA00005879"/>
    </source>
</evidence>
<dbReference type="PROSITE" id="PS00840">
    <property type="entry name" value="SUMT_2"/>
    <property type="match status" value="1"/>
</dbReference>
<evidence type="ECO:0000256" key="7">
    <source>
        <dbReference type="RuleBase" id="RU003960"/>
    </source>
</evidence>
<dbReference type="InterPro" id="IPR003043">
    <property type="entry name" value="Uropor_MeTrfase_CS"/>
</dbReference>
<dbReference type="InterPro" id="IPR014777">
    <property type="entry name" value="4pyrrole_Mease_sub1"/>
</dbReference>
<protein>
    <submittedName>
        <fullName evidence="9">Cobalt-precorrin 4 C11-methyltransferase</fullName>
    </submittedName>
</protein>
<gene>
    <name evidence="9" type="ORF">SAMN02745206_02598</name>
</gene>
<evidence type="ECO:0000256" key="6">
    <source>
        <dbReference type="ARBA" id="ARBA00022691"/>
    </source>
</evidence>
<evidence type="ECO:0000256" key="1">
    <source>
        <dbReference type="ARBA" id="ARBA00004953"/>
    </source>
</evidence>
<dbReference type="Pfam" id="PF00590">
    <property type="entry name" value="TP_methylase"/>
    <property type="match status" value="1"/>
</dbReference>
<dbReference type="AlphaFoldDB" id="A0A1M5E8N3"/>
<accession>A0A1M5E8N3</accession>
<organism evidence="9 10">
    <name type="scientific">Desulfacinum infernum DSM 9756</name>
    <dbReference type="NCBI Taxonomy" id="1121391"/>
    <lineage>
        <taxon>Bacteria</taxon>
        <taxon>Pseudomonadati</taxon>
        <taxon>Thermodesulfobacteriota</taxon>
        <taxon>Syntrophobacteria</taxon>
        <taxon>Syntrophobacterales</taxon>
        <taxon>Syntrophobacteraceae</taxon>
        <taxon>Desulfacinum</taxon>
    </lineage>
</organism>
<keyword evidence="3" id="KW-0169">Cobalamin biosynthesis</keyword>
<dbReference type="EMBL" id="FQVB01000026">
    <property type="protein sequence ID" value="SHF75504.1"/>
    <property type="molecule type" value="Genomic_DNA"/>
</dbReference>